<evidence type="ECO:0008006" key="3">
    <source>
        <dbReference type="Google" id="ProtNLM"/>
    </source>
</evidence>
<sequence length="208" mass="23873">MIESLASTLSLPFIQTADHYMPHGRWYIRGSGILFTRVVTDSLRAGGFWLIMQDSQGKTANHNGDIMTLASIRHVDWLSESQIKIEVTIEGWAKITAPNLCTGWVIEGRCYPLWPDDTLLADDDLLVTRLQQWFSDSHCANIGIDTLTTLPHPIPRSASWVCWRWLEILPVSLTIKQRLLKHPTPNACMRYIKKIILHSDLQQHELRY</sequence>
<accession>A0A2T3NBN0</accession>
<dbReference type="Proteomes" id="UP000241771">
    <property type="component" value="Unassembled WGS sequence"/>
</dbReference>
<dbReference type="RefSeq" id="WP_036816097.1">
    <property type="nucleotide sequence ID" value="NZ_JGVO01000011.1"/>
</dbReference>
<evidence type="ECO:0000313" key="2">
    <source>
        <dbReference type="Proteomes" id="UP000241771"/>
    </source>
</evidence>
<name>A0A2T3NBN0_9GAMM</name>
<dbReference type="InterPro" id="IPR015947">
    <property type="entry name" value="PUA-like_sf"/>
</dbReference>
<keyword evidence="2" id="KW-1185">Reference proteome</keyword>
<gene>
    <name evidence="1" type="ORF">C9I98_24195</name>
</gene>
<organism evidence="1 2">
    <name type="scientific">Photobacterium sanctipauli</name>
    <dbReference type="NCBI Taxonomy" id="1342794"/>
    <lineage>
        <taxon>Bacteria</taxon>
        <taxon>Pseudomonadati</taxon>
        <taxon>Pseudomonadota</taxon>
        <taxon>Gammaproteobacteria</taxon>
        <taxon>Vibrionales</taxon>
        <taxon>Vibrionaceae</taxon>
        <taxon>Photobacterium</taxon>
    </lineage>
</organism>
<dbReference type="Gene3D" id="1.10.4060.10">
    <property type="entry name" value="BPP1347 like domain"/>
    <property type="match status" value="1"/>
</dbReference>
<dbReference type="EMBL" id="PYMA01000024">
    <property type="protein sequence ID" value="PSW11353.1"/>
    <property type="molecule type" value="Genomic_DNA"/>
</dbReference>
<dbReference type="OrthoDB" id="8558970at2"/>
<dbReference type="SUPFAM" id="SSF88697">
    <property type="entry name" value="PUA domain-like"/>
    <property type="match status" value="1"/>
</dbReference>
<comment type="caution">
    <text evidence="1">The sequence shown here is derived from an EMBL/GenBank/DDBJ whole genome shotgun (WGS) entry which is preliminary data.</text>
</comment>
<evidence type="ECO:0000313" key="1">
    <source>
        <dbReference type="EMBL" id="PSW11353.1"/>
    </source>
</evidence>
<protein>
    <recommendedName>
        <fullName evidence="3">Lon protease</fullName>
    </recommendedName>
</protein>
<proteinExistence type="predicted"/>
<dbReference type="AlphaFoldDB" id="A0A2T3NBN0"/>
<reference evidence="1 2" key="1">
    <citation type="submission" date="2018-01" db="EMBL/GenBank/DDBJ databases">
        <title>Whole genome sequencing of Histamine producing bacteria.</title>
        <authorList>
            <person name="Butler K."/>
        </authorList>
    </citation>
    <scope>NUCLEOTIDE SEQUENCE [LARGE SCALE GENOMIC DNA]</scope>
    <source>
        <strain evidence="1 2">DSM 100436</strain>
    </source>
</reference>